<evidence type="ECO:0000313" key="7">
    <source>
        <dbReference type="Proteomes" id="UP000272942"/>
    </source>
</evidence>
<dbReference type="AlphaFoldDB" id="A0A183A882"/>
<reference evidence="8" key="1">
    <citation type="submission" date="2016-06" db="UniProtKB">
        <authorList>
            <consortium name="WormBaseParasite"/>
        </authorList>
    </citation>
    <scope>IDENTIFICATION</scope>
</reference>
<dbReference type="CDD" id="cd00086">
    <property type="entry name" value="homeodomain"/>
    <property type="match status" value="1"/>
</dbReference>
<keyword evidence="2 3" id="KW-0371">Homeobox</keyword>
<dbReference type="OrthoDB" id="6159439at2759"/>
<dbReference type="InterPro" id="IPR050394">
    <property type="entry name" value="Homeobox_NK-like"/>
</dbReference>
<evidence type="ECO:0000256" key="1">
    <source>
        <dbReference type="ARBA" id="ARBA00004123"/>
    </source>
</evidence>
<dbReference type="SUPFAM" id="SSF46689">
    <property type="entry name" value="Homeodomain-like"/>
    <property type="match status" value="1"/>
</dbReference>
<evidence type="ECO:0000256" key="3">
    <source>
        <dbReference type="RuleBase" id="RU000682"/>
    </source>
</evidence>
<evidence type="ECO:0000313" key="8">
    <source>
        <dbReference type="WBParaSite" id="ECPE_0000317001-mRNA-1"/>
    </source>
</evidence>
<dbReference type="GO" id="GO:0000978">
    <property type="term" value="F:RNA polymerase II cis-regulatory region sequence-specific DNA binding"/>
    <property type="evidence" value="ECO:0007669"/>
    <property type="project" value="TreeGrafter"/>
</dbReference>
<keyword evidence="7" id="KW-1185">Reference proteome</keyword>
<dbReference type="GO" id="GO:0000981">
    <property type="term" value="F:DNA-binding transcription factor activity, RNA polymerase II-specific"/>
    <property type="evidence" value="ECO:0007669"/>
    <property type="project" value="TreeGrafter"/>
</dbReference>
<feature type="region of interest" description="Disordered" evidence="4">
    <location>
        <begin position="16"/>
        <end position="73"/>
    </location>
</feature>
<dbReference type="Proteomes" id="UP000272942">
    <property type="component" value="Unassembled WGS sequence"/>
</dbReference>
<dbReference type="Pfam" id="PF00046">
    <property type="entry name" value="Homeodomain"/>
    <property type="match status" value="1"/>
</dbReference>
<sequence length="362" mass="40574">MSGCTGSAFAIANLLDANRSHEDKTNKLRELDAPQSTRDRLPLGSNKPSRSMRLRKQDEGSAGPSEIDQQEKPYHDLCVSDNAKKADGDVDTNRTPIDSAQCYQSETKASELKFPDADHQTQEEFWQLVQANHDAFMNYLLSQMNPTHREADKGQARIHCKLNSGNFPPSVVAAHSETNLHFKYPWLKEAIPSATVESVALGDCAKAVPFSQVRIQPMIDSENKWSNRLMSDLSILTSTAPPLDSYACLRGRNTVQLNNAEDDQSGSARFSSQQHHHTGSIPVSRTYLSLSNARKKRTRAAFSHAQVYELERRFNYQRYLSAPERAELAKNLRLSETQVGNDDDGDDDVEMEEEEDEKSKAT</sequence>
<evidence type="ECO:0000256" key="4">
    <source>
        <dbReference type="SAM" id="MobiDB-lite"/>
    </source>
</evidence>
<dbReference type="EMBL" id="UZAN01040146">
    <property type="protein sequence ID" value="VDP68609.1"/>
    <property type="molecule type" value="Genomic_DNA"/>
</dbReference>
<dbReference type="GO" id="GO:0005634">
    <property type="term" value="C:nucleus"/>
    <property type="evidence" value="ECO:0007669"/>
    <property type="project" value="UniProtKB-SubCell"/>
</dbReference>
<evidence type="ECO:0000256" key="2">
    <source>
        <dbReference type="PROSITE-ProRule" id="PRU00108"/>
    </source>
</evidence>
<dbReference type="GO" id="GO:0030154">
    <property type="term" value="P:cell differentiation"/>
    <property type="evidence" value="ECO:0007669"/>
    <property type="project" value="TreeGrafter"/>
</dbReference>
<feature type="domain" description="Homeobox" evidence="5">
    <location>
        <begin position="293"/>
        <end position="339"/>
    </location>
</feature>
<name>A0A183A882_9TREM</name>
<proteinExistence type="predicted"/>
<dbReference type="InterPro" id="IPR009057">
    <property type="entry name" value="Homeodomain-like_sf"/>
</dbReference>
<gene>
    <name evidence="6" type="ORF">ECPE_LOCUS3167</name>
</gene>
<feature type="compositionally biased region" description="Basic and acidic residues" evidence="4">
    <location>
        <begin position="18"/>
        <end position="41"/>
    </location>
</feature>
<feature type="compositionally biased region" description="Acidic residues" evidence="4">
    <location>
        <begin position="341"/>
        <end position="356"/>
    </location>
</feature>
<dbReference type="SMART" id="SM00389">
    <property type="entry name" value="HOX"/>
    <property type="match status" value="1"/>
</dbReference>
<dbReference type="PANTHER" id="PTHR24340:SF73">
    <property type="entry name" value="HOMEOBOX PROTEIN BAGPIPE-RELATED"/>
    <property type="match status" value="1"/>
</dbReference>
<dbReference type="Gene3D" id="1.10.10.60">
    <property type="entry name" value="Homeodomain-like"/>
    <property type="match status" value="1"/>
</dbReference>
<comment type="subcellular location">
    <subcellularLocation>
        <location evidence="1 2 3">Nucleus</location>
    </subcellularLocation>
</comment>
<accession>A0A183A882</accession>
<protein>
    <submittedName>
        <fullName evidence="8">Homeobox domain-containing protein</fullName>
    </submittedName>
</protein>
<dbReference type="InterPro" id="IPR001356">
    <property type="entry name" value="HD"/>
</dbReference>
<dbReference type="PROSITE" id="PS50071">
    <property type="entry name" value="HOMEOBOX_2"/>
    <property type="match status" value="1"/>
</dbReference>
<feature type="region of interest" description="Disordered" evidence="4">
    <location>
        <begin position="261"/>
        <end position="284"/>
    </location>
</feature>
<feature type="DNA-binding region" description="Homeobox" evidence="2">
    <location>
        <begin position="295"/>
        <end position="340"/>
    </location>
</feature>
<dbReference type="WBParaSite" id="ECPE_0000317001-mRNA-1">
    <property type="protein sequence ID" value="ECPE_0000317001-mRNA-1"/>
    <property type="gene ID" value="ECPE_0000317001"/>
</dbReference>
<feature type="region of interest" description="Disordered" evidence="4">
    <location>
        <begin position="331"/>
        <end position="362"/>
    </location>
</feature>
<evidence type="ECO:0000313" key="6">
    <source>
        <dbReference type="EMBL" id="VDP68609.1"/>
    </source>
</evidence>
<feature type="compositionally biased region" description="Polar residues" evidence="4">
    <location>
        <begin position="261"/>
        <end position="273"/>
    </location>
</feature>
<organism evidence="8">
    <name type="scientific">Echinostoma caproni</name>
    <dbReference type="NCBI Taxonomy" id="27848"/>
    <lineage>
        <taxon>Eukaryota</taxon>
        <taxon>Metazoa</taxon>
        <taxon>Spiralia</taxon>
        <taxon>Lophotrochozoa</taxon>
        <taxon>Platyhelminthes</taxon>
        <taxon>Trematoda</taxon>
        <taxon>Digenea</taxon>
        <taxon>Plagiorchiida</taxon>
        <taxon>Echinostomata</taxon>
        <taxon>Echinostomatoidea</taxon>
        <taxon>Echinostomatidae</taxon>
        <taxon>Echinostoma</taxon>
    </lineage>
</organism>
<keyword evidence="2 3" id="KW-0238">DNA-binding</keyword>
<reference evidence="6 7" key="2">
    <citation type="submission" date="2018-11" db="EMBL/GenBank/DDBJ databases">
        <authorList>
            <consortium name="Pathogen Informatics"/>
        </authorList>
    </citation>
    <scope>NUCLEOTIDE SEQUENCE [LARGE SCALE GENOMIC DNA]</scope>
    <source>
        <strain evidence="6 7">Egypt</strain>
    </source>
</reference>
<keyword evidence="2 3" id="KW-0539">Nucleus</keyword>
<dbReference type="PANTHER" id="PTHR24340">
    <property type="entry name" value="HOMEOBOX PROTEIN NKX"/>
    <property type="match status" value="1"/>
</dbReference>
<evidence type="ECO:0000259" key="5">
    <source>
        <dbReference type="PROSITE" id="PS50071"/>
    </source>
</evidence>